<protein>
    <submittedName>
        <fullName evidence="1">Cysteine-rich RLK (RECEPTOR-like protein kinase) 8</fullName>
    </submittedName>
</protein>
<proteinExistence type="predicted"/>
<keyword evidence="1" id="KW-0418">Kinase</keyword>
<dbReference type="AlphaFoldDB" id="A0A5D3DYK3"/>
<organism evidence="1 2">
    <name type="scientific">Cucumis melo var. makuwa</name>
    <name type="common">Oriental melon</name>
    <dbReference type="NCBI Taxonomy" id="1194695"/>
    <lineage>
        <taxon>Eukaryota</taxon>
        <taxon>Viridiplantae</taxon>
        <taxon>Streptophyta</taxon>
        <taxon>Embryophyta</taxon>
        <taxon>Tracheophyta</taxon>
        <taxon>Spermatophyta</taxon>
        <taxon>Magnoliopsida</taxon>
        <taxon>eudicotyledons</taxon>
        <taxon>Gunneridae</taxon>
        <taxon>Pentapetalae</taxon>
        <taxon>rosids</taxon>
        <taxon>fabids</taxon>
        <taxon>Cucurbitales</taxon>
        <taxon>Cucurbitaceae</taxon>
        <taxon>Benincaseae</taxon>
        <taxon>Cucumis</taxon>
    </lineage>
</organism>
<accession>A0A5D3DYK3</accession>
<comment type="caution">
    <text evidence="1">The sequence shown here is derived from an EMBL/GenBank/DDBJ whole genome shotgun (WGS) entry which is preliminary data.</text>
</comment>
<gene>
    <name evidence="1" type="ORF">E5676_scaffold600G001590</name>
</gene>
<reference evidence="1 2" key="1">
    <citation type="submission" date="2019-08" db="EMBL/GenBank/DDBJ databases">
        <title>Draft genome sequences of two oriental melons (Cucumis melo L. var makuwa).</title>
        <authorList>
            <person name="Kwon S.-Y."/>
        </authorList>
    </citation>
    <scope>NUCLEOTIDE SEQUENCE [LARGE SCALE GENOMIC DNA]</scope>
    <source>
        <strain evidence="2">cv. Chang Bougi</strain>
        <tissue evidence="1">Leaf</tissue>
    </source>
</reference>
<keyword evidence="1" id="KW-0675">Receptor</keyword>
<sequence length="257" mass="28544">MGEQSVTIYAGNFAKFQVFQESLQASSSSSSIATVVEPSITKCLLTSSTKWIIDPDESSSSKLGSGTITLTIPFFVLYSYDEKLLVKDMSQEAFMFLTTRYRKLYLVSPDVTFSETLPFSQPLSSPSQGEDDDSFSLQDYLSHITLSSTFMCPFPPAHIPNDDLPIALWKGKCTCTYPISSFVSYTQLSSPTYSFITSLDSTSIPNFVREALSHLGWRSAMIEEMTALDDNGTWGLVSRLAEKKGIECKWVCYKGQS</sequence>
<evidence type="ECO:0000313" key="2">
    <source>
        <dbReference type="Proteomes" id="UP000321947"/>
    </source>
</evidence>
<name>A0A5D3DYK3_CUCMM</name>
<dbReference type="EMBL" id="SSTD01002133">
    <property type="protein sequence ID" value="TYK28330.1"/>
    <property type="molecule type" value="Genomic_DNA"/>
</dbReference>
<evidence type="ECO:0000313" key="1">
    <source>
        <dbReference type="EMBL" id="TYK28330.1"/>
    </source>
</evidence>
<dbReference type="GO" id="GO:0016301">
    <property type="term" value="F:kinase activity"/>
    <property type="evidence" value="ECO:0007669"/>
    <property type="project" value="UniProtKB-KW"/>
</dbReference>
<keyword evidence="1" id="KW-0808">Transferase</keyword>
<dbReference type="Proteomes" id="UP000321947">
    <property type="component" value="Unassembled WGS sequence"/>
</dbReference>